<dbReference type="Proteomes" id="UP000085678">
    <property type="component" value="Unplaced"/>
</dbReference>
<feature type="region of interest" description="Disordered" evidence="1">
    <location>
        <begin position="25"/>
        <end position="44"/>
    </location>
</feature>
<keyword evidence="2" id="KW-0812">Transmembrane</keyword>
<dbReference type="AlphaFoldDB" id="A0A1S3HRH6"/>
<evidence type="ECO:0000313" key="4">
    <source>
        <dbReference type="RefSeq" id="XP_013388637.2"/>
    </source>
</evidence>
<organism evidence="3 4">
    <name type="scientific">Lingula anatina</name>
    <name type="common">Brachiopod</name>
    <name type="synonym">Lingula unguis</name>
    <dbReference type="NCBI Taxonomy" id="7574"/>
    <lineage>
        <taxon>Eukaryota</taxon>
        <taxon>Metazoa</taxon>
        <taxon>Spiralia</taxon>
        <taxon>Lophotrochozoa</taxon>
        <taxon>Brachiopoda</taxon>
        <taxon>Linguliformea</taxon>
        <taxon>Lingulata</taxon>
        <taxon>Lingulida</taxon>
        <taxon>Linguloidea</taxon>
        <taxon>Lingulidae</taxon>
        <taxon>Lingula</taxon>
    </lineage>
</organism>
<protein>
    <submittedName>
        <fullName evidence="4">Uncharacterized protein LOC106157505</fullName>
    </submittedName>
</protein>
<dbReference type="GeneID" id="106157505"/>
<feature type="compositionally biased region" description="Polar residues" evidence="1">
    <location>
        <begin position="85"/>
        <end position="97"/>
    </location>
</feature>
<dbReference type="InParanoid" id="A0A1S3HRH6"/>
<keyword evidence="2" id="KW-1133">Transmembrane helix</keyword>
<feature type="compositionally biased region" description="Polar residues" evidence="1">
    <location>
        <begin position="250"/>
        <end position="267"/>
    </location>
</feature>
<feature type="region of interest" description="Disordered" evidence="1">
    <location>
        <begin position="174"/>
        <end position="219"/>
    </location>
</feature>
<feature type="region of interest" description="Disordered" evidence="1">
    <location>
        <begin position="82"/>
        <end position="101"/>
    </location>
</feature>
<feature type="compositionally biased region" description="Polar residues" evidence="1">
    <location>
        <begin position="31"/>
        <end position="44"/>
    </location>
</feature>
<keyword evidence="2" id="KW-0472">Membrane</keyword>
<accession>A0A1S3HRH6</accession>
<name>A0A1S3HRH6_LINAN</name>
<feature type="transmembrane region" description="Helical" evidence="2">
    <location>
        <begin position="111"/>
        <end position="137"/>
    </location>
</feature>
<dbReference type="RefSeq" id="XP_013388637.2">
    <property type="nucleotide sequence ID" value="XM_013533183.2"/>
</dbReference>
<sequence length="393" mass="43171">MNILVCNLYFNVPLDRSTTKGLPSTIRASYPDSSTKGMDQSIQNSTEHAATSTVEFKSVTTVATLKYTIDLTVTQEPNPEVANYTGKSNSSMNSTLPNGGKKKRGIDPMPVFFLHMIGGFIVLVLSLNIAMFIIWWATGKTLVDHLRDILPGRETGAESNAASMMSYDERVNSVGQNTRNRGPGNFNCRAKTRPSECSQETPSLSVQSYGSDTGPEEGDRLTHSYQGAIARAGENTSRSQLSAEPVGGTLSYSNNRGEFTSETTSHNQNREENNSITHLKQIKKPRGTLHEAQPLLGPLSSLRHYKRNSSKGCYNRNLAEKCQARVDLQLKINLPAKSRGMGVTYESAADPTTPDDDDLHFGITAVDDSNFVQAQQAQEDLEQKENTEQKRVV</sequence>
<evidence type="ECO:0000256" key="1">
    <source>
        <dbReference type="SAM" id="MobiDB-lite"/>
    </source>
</evidence>
<dbReference type="KEGG" id="lak:106157505"/>
<proteinExistence type="predicted"/>
<feature type="compositionally biased region" description="Polar residues" evidence="1">
    <location>
        <begin position="195"/>
        <end position="211"/>
    </location>
</feature>
<feature type="region of interest" description="Disordered" evidence="1">
    <location>
        <begin position="233"/>
        <end position="272"/>
    </location>
</feature>
<reference evidence="4" key="1">
    <citation type="submission" date="2025-08" db="UniProtKB">
        <authorList>
            <consortium name="RefSeq"/>
        </authorList>
    </citation>
    <scope>IDENTIFICATION</scope>
    <source>
        <tissue evidence="4">Gonads</tissue>
    </source>
</reference>
<evidence type="ECO:0000256" key="2">
    <source>
        <dbReference type="SAM" id="Phobius"/>
    </source>
</evidence>
<gene>
    <name evidence="4" type="primary">LOC106157505</name>
</gene>
<keyword evidence="3" id="KW-1185">Reference proteome</keyword>
<evidence type="ECO:0000313" key="3">
    <source>
        <dbReference type="Proteomes" id="UP000085678"/>
    </source>
</evidence>